<keyword evidence="4" id="KW-0804">Transcription</keyword>
<dbReference type="PRINTS" id="PR00598">
    <property type="entry name" value="HTHMARR"/>
</dbReference>
<dbReference type="InterPro" id="IPR055166">
    <property type="entry name" value="Transc_reg_Sar_Rot_HTH"/>
</dbReference>
<dbReference type="RefSeq" id="WP_053432417.1">
    <property type="nucleotide sequence ID" value="NZ_LILD02000006.1"/>
</dbReference>
<dbReference type="InterPro" id="IPR036390">
    <property type="entry name" value="WH_DNA-bd_sf"/>
</dbReference>
<keyword evidence="2" id="KW-0805">Transcription regulation</keyword>
<evidence type="ECO:0000313" key="9">
    <source>
        <dbReference type="EMBL" id="KOO36183.1"/>
    </source>
</evidence>
<feature type="domain" description="HTH marR-type" evidence="8">
    <location>
        <begin position="1"/>
        <end position="128"/>
    </location>
</feature>
<sequence length="136" mass="16133">MDLNQYWTDIYYYLHYTHGEEKVTQQMIRIMQHIDKKERVGVRDIAHLLQISQNTASEHMKRLIQKGYVEKGRDPKDERKVVLSLTPNGKNILFHHTSLDEKKLEAVYTHLSKEEQAMIEAAFRRLSEEAKRCFSS</sequence>
<dbReference type="GO" id="GO:0003700">
    <property type="term" value="F:DNA-binding transcription factor activity"/>
    <property type="evidence" value="ECO:0007669"/>
    <property type="project" value="InterPro"/>
</dbReference>
<reference evidence="9" key="1">
    <citation type="submission" date="2015-08" db="EMBL/GenBank/DDBJ databases">
        <title>Complete DNA Sequence of Pseudomonas syringae pv. actinidiae, the Causal Agent of Kiwifruit Canker Disease.</title>
        <authorList>
            <person name="Rikkerink E.H.A."/>
            <person name="Fineran P.C."/>
        </authorList>
    </citation>
    <scope>NUCLEOTIDE SEQUENCE</scope>
    <source>
        <strain evidence="9">DSM 13666</strain>
    </source>
</reference>
<protein>
    <recommendedName>
        <fullName evidence="6">HTH-type transcriptional regulator SarZ</fullName>
    </recommendedName>
    <alternativeName>
        <fullName evidence="7">Staphylococcal accessory regulator Z</fullName>
    </alternativeName>
</protein>
<dbReference type="CDD" id="cd00090">
    <property type="entry name" value="HTH_ARSR"/>
    <property type="match status" value="1"/>
</dbReference>
<name>A0A0M0KCP4_ALKHA</name>
<accession>A0A0M0KCP4</accession>
<proteinExistence type="inferred from homology"/>
<evidence type="ECO:0000256" key="3">
    <source>
        <dbReference type="ARBA" id="ARBA00023125"/>
    </source>
</evidence>
<organism evidence="9">
    <name type="scientific">Halalkalibacterium halodurans</name>
    <name type="common">Bacillus halodurans</name>
    <dbReference type="NCBI Taxonomy" id="86665"/>
    <lineage>
        <taxon>Bacteria</taxon>
        <taxon>Bacillati</taxon>
        <taxon>Bacillota</taxon>
        <taxon>Bacilli</taxon>
        <taxon>Bacillales</taxon>
        <taxon>Bacillaceae</taxon>
        <taxon>Halalkalibacterium (ex Joshi et al. 2022)</taxon>
    </lineage>
</organism>
<dbReference type="GO" id="GO:0005737">
    <property type="term" value="C:cytoplasm"/>
    <property type="evidence" value="ECO:0007669"/>
    <property type="project" value="UniProtKB-SubCell"/>
</dbReference>
<dbReference type="PANTHER" id="PTHR42756">
    <property type="entry name" value="TRANSCRIPTIONAL REGULATOR, MARR"/>
    <property type="match status" value="1"/>
</dbReference>
<keyword evidence="3" id="KW-0238">DNA-binding</keyword>
<evidence type="ECO:0000256" key="1">
    <source>
        <dbReference type="ARBA" id="ARBA00004496"/>
    </source>
</evidence>
<evidence type="ECO:0000256" key="5">
    <source>
        <dbReference type="ARBA" id="ARBA00046337"/>
    </source>
</evidence>
<dbReference type="SMART" id="SM00347">
    <property type="entry name" value="HTH_MARR"/>
    <property type="match status" value="1"/>
</dbReference>
<dbReference type="InterPro" id="IPR036388">
    <property type="entry name" value="WH-like_DNA-bd_sf"/>
</dbReference>
<dbReference type="EMBL" id="LILD01000014">
    <property type="protein sequence ID" value="KOO36183.1"/>
    <property type="molecule type" value="Genomic_DNA"/>
</dbReference>
<dbReference type="InterPro" id="IPR000835">
    <property type="entry name" value="HTH_MarR-typ"/>
</dbReference>
<evidence type="ECO:0000256" key="4">
    <source>
        <dbReference type="ARBA" id="ARBA00023163"/>
    </source>
</evidence>
<evidence type="ECO:0000259" key="8">
    <source>
        <dbReference type="PROSITE" id="PS50995"/>
    </source>
</evidence>
<evidence type="ECO:0000256" key="7">
    <source>
        <dbReference type="ARBA" id="ARBA00047207"/>
    </source>
</evidence>
<dbReference type="SUPFAM" id="SSF46785">
    <property type="entry name" value="Winged helix' DNA-binding domain"/>
    <property type="match status" value="1"/>
</dbReference>
<dbReference type="InterPro" id="IPR011991">
    <property type="entry name" value="ArsR-like_HTH"/>
</dbReference>
<evidence type="ECO:0000256" key="2">
    <source>
        <dbReference type="ARBA" id="ARBA00023015"/>
    </source>
</evidence>
<dbReference type="AlphaFoldDB" id="A0A0M0KCP4"/>
<dbReference type="GO" id="GO:0003677">
    <property type="term" value="F:DNA binding"/>
    <property type="evidence" value="ECO:0007669"/>
    <property type="project" value="UniProtKB-KW"/>
</dbReference>
<dbReference type="PANTHER" id="PTHR42756:SF1">
    <property type="entry name" value="TRANSCRIPTIONAL REPRESSOR OF EMRAB OPERON"/>
    <property type="match status" value="1"/>
</dbReference>
<comment type="similarity">
    <text evidence="5">Belongs to the SarZ family.</text>
</comment>
<comment type="caution">
    <text evidence="9">The sequence shown here is derived from an EMBL/GenBank/DDBJ whole genome shotgun (WGS) entry which is preliminary data.</text>
</comment>
<gene>
    <name evidence="9" type="ORF">AMD02_18490</name>
</gene>
<dbReference type="PROSITE" id="PS50995">
    <property type="entry name" value="HTH_MARR_2"/>
    <property type="match status" value="1"/>
</dbReference>
<evidence type="ECO:0000256" key="6">
    <source>
        <dbReference type="ARBA" id="ARBA00047188"/>
    </source>
</evidence>
<dbReference type="PATRIC" id="fig|136160.3.peg.3660"/>
<comment type="subcellular location">
    <subcellularLocation>
        <location evidence="1">Cytoplasm</location>
    </subcellularLocation>
</comment>
<dbReference type="Gene3D" id="1.10.10.10">
    <property type="entry name" value="Winged helix-like DNA-binding domain superfamily/Winged helix DNA-binding domain"/>
    <property type="match status" value="1"/>
</dbReference>
<dbReference type="Pfam" id="PF22381">
    <property type="entry name" value="Staph_reg_Sar_Rot"/>
    <property type="match status" value="1"/>
</dbReference>